<dbReference type="Proteomes" id="UP001608902">
    <property type="component" value="Unassembled WGS sequence"/>
</dbReference>
<gene>
    <name evidence="1" type="ORF">AB6A40_011082</name>
</gene>
<reference evidence="1 2" key="1">
    <citation type="submission" date="2024-08" db="EMBL/GenBank/DDBJ databases">
        <title>Gnathostoma spinigerum genome.</title>
        <authorList>
            <person name="Gonzalez-Bertolin B."/>
            <person name="Monzon S."/>
            <person name="Zaballos A."/>
            <person name="Jimenez P."/>
            <person name="Dekumyoy P."/>
            <person name="Varona S."/>
            <person name="Cuesta I."/>
            <person name="Sumanam S."/>
            <person name="Adisakwattana P."/>
            <person name="Gasser R.B."/>
            <person name="Hernandez-Gonzalez A."/>
            <person name="Young N.D."/>
            <person name="Perteguer M.J."/>
        </authorList>
    </citation>
    <scope>NUCLEOTIDE SEQUENCE [LARGE SCALE GENOMIC DNA]</scope>
    <source>
        <strain evidence="1">AL3</strain>
        <tissue evidence="1">Liver</tissue>
    </source>
</reference>
<proteinExistence type="predicted"/>
<comment type="caution">
    <text evidence="1">The sequence shown here is derived from an EMBL/GenBank/DDBJ whole genome shotgun (WGS) entry which is preliminary data.</text>
</comment>
<evidence type="ECO:0000313" key="2">
    <source>
        <dbReference type="Proteomes" id="UP001608902"/>
    </source>
</evidence>
<dbReference type="AlphaFoldDB" id="A0ABD6F2X6"/>
<protein>
    <submittedName>
        <fullName evidence="1">Uncharacterized protein</fullName>
    </submittedName>
</protein>
<accession>A0ABD6F2X6</accession>
<dbReference type="EMBL" id="JBGFUD010017022">
    <property type="protein sequence ID" value="MFH4984373.1"/>
    <property type="molecule type" value="Genomic_DNA"/>
</dbReference>
<sequence length="66" mass="7463">MTWLSLTPIHFVIYTDAALQPRSSVWLTFFTFASNIGILRSESILIGILILSFPNNGPTFTMCSYF</sequence>
<evidence type="ECO:0000313" key="1">
    <source>
        <dbReference type="EMBL" id="MFH4984373.1"/>
    </source>
</evidence>
<name>A0ABD6F2X6_9BILA</name>
<organism evidence="1 2">
    <name type="scientific">Gnathostoma spinigerum</name>
    <dbReference type="NCBI Taxonomy" id="75299"/>
    <lineage>
        <taxon>Eukaryota</taxon>
        <taxon>Metazoa</taxon>
        <taxon>Ecdysozoa</taxon>
        <taxon>Nematoda</taxon>
        <taxon>Chromadorea</taxon>
        <taxon>Rhabditida</taxon>
        <taxon>Spirurina</taxon>
        <taxon>Gnathostomatomorpha</taxon>
        <taxon>Gnathostomatoidea</taxon>
        <taxon>Gnathostomatidae</taxon>
        <taxon>Gnathostoma</taxon>
    </lineage>
</organism>
<keyword evidence="2" id="KW-1185">Reference proteome</keyword>